<dbReference type="PROSITE" id="PS50884">
    <property type="entry name" value="ZF_DOF_2"/>
    <property type="match status" value="1"/>
</dbReference>
<reference evidence="13" key="2">
    <citation type="journal article" date="2017" name="J. Anim. Genet.">
        <title>Multiple reference genome sequences of hot pepper reveal the massive evolution of plant disease resistance genes by retroduplication.</title>
        <authorList>
            <person name="Kim S."/>
            <person name="Park J."/>
            <person name="Yeom S.-I."/>
            <person name="Kim Y.-M."/>
            <person name="Seo E."/>
            <person name="Kim K.-T."/>
            <person name="Kim M.-S."/>
            <person name="Lee J.M."/>
            <person name="Cheong K."/>
            <person name="Shin H.-S."/>
            <person name="Kim S.-B."/>
            <person name="Han K."/>
            <person name="Lee J."/>
            <person name="Park M."/>
            <person name="Lee H.-A."/>
            <person name="Lee H.-Y."/>
            <person name="Lee Y."/>
            <person name="Oh S."/>
            <person name="Lee J.H."/>
            <person name="Choi E."/>
            <person name="Choi E."/>
            <person name="Lee S.E."/>
            <person name="Jeon J."/>
            <person name="Kim H."/>
            <person name="Choi G."/>
            <person name="Song H."/>
            <person name="Lee J."/>
            <person name="Lee S.-C."/>
            <person name="Kwon J.-K."/>
            <person name="Lee H.-Y."/>
            <person name="Koo N."/>
            <person name="Hong Y."/>
            <person name="Kim R.W."/>
            <person name="Kang W.-H."/>
            <person name="Huh J.H."/>
            <person name="Kang B.-C."/>
            <person name="Yang T.-J."/>
            <person name="Lee Y.-H."/>
            <person name="Bennetzen J.L."/>
            <person name="Choi D."/>
        </authorList>
    </citation>
    <scope>NUCLEOTIDE SEQUENCE [LARGE SCALE GENOMIC DNA]</scope>
    <source>
        <strain evidence="13">cv. PBC81</strain>
    </source>
</reference>
<dbReference type="Pfam" id="PF02701">
    <property type="entry name" value="Zn_ribbon_Dof"/>
    <property type="match status" value="1"/>
</dbReference>
<dbReference type="Proteomes" id="UP000224567">
    <property type="component" value="Unassembled WGS sequence"/>
</dbReference>
<dbReference type="GO" id="GO:0008270">
    <property type="term" value="F:zinc ion binding"/>
    <property type="evidence" value="ECO:0007669"/>
    <property type="project" value="UniProtKB-KW"/>
</dbReference>
<organism evidence="12 13">
    <name type="scientific">Capsicum baccatum</name>
    <name type="common">Peruvian pepper</name>
    <dbReference type="NCBI Taxonomy" id="33114"/>
    <lineage>
        <taxon>Eukaryota</taxon>
        <taxon>Viridiplantae</taxon>
        <taxon>Streptophyta</taxon>
        <taxon>Embryophyta</taxon>
        <taxon>Tracheophyta</taxon>
        <taxon>Spermatophyta</taxon>
        <taxon>Magnoliopsida</taxon>
        <taxon>eudicotyledons</taxon>
        <taxon>Gunneridae</taxon>
        <taxon>Pentapetalae</taxon>
        <taxon>asterids</taxon>
        <taxon>lamiids</taxon>
        <taxon>Solanales</taxon>
        <taxon>Solanaceae</taxon>
        <taxon>Solanoideae</taxon>
        <taxon>Capsiceae</taxon>
        <taxon>Capsicum</taxon>
    </lineage>
</organism>
<dbReference type="InterPro" id="IPR045174">
    <property type="entry name" value="Dof"/>
</dbReference>
<dbReference type="AlphaFoldDB" id="A0A2G2WVD3"/>
<keyword evidence="2 8" id="KW-0863">Zinc-finger</keyword>
<dbReference type="PROSITE" id="PS01361">
    <property type="entry name" value="ZF_DOF_1"/>
    <property type="match status" value="1"/>
</dbReference>
<dbReference type="GO" id="GO:0005634">
    <property type="term" value="C:nucleus"/>
    <property type="evidence" value="ECO:0007669"/>
    <property type="project" value="UniProtKB-SubCell"/>
</dbReference>
<evidence type="ECO:0000259" key="11">
    <source>
        <dbReference type="PROSITE" id="PS50884"/>
    </source>
</evidence>
<keyword evidence="4 9" id="KW-0805">Transcription regulation</keyword>
<dbReference type="OrthoDB" id="1927254at2759"/>
<keyword evidence="7 8" id="KW-0539">Nucleus</keyword>
<evidence type="ECO:0000256" key="4">
    <source>
        <dbReference type="ARBA" id="ARBA00023015"/>
    </source>
</evidence>
<comment type="function">
    <text evidence="9">Transcription factor that binds specifically to a 5'-AA[AG]G-3' consensus core sequence.</text>
</comment>
<dbReference type="GO" id="GO:0003700">
    <property type="term" value="F:DNA-binding transcription factor activity"/>
    <property type="evidence" value="ECO:0007669"/>
    <property type="project" value="UniProtKB-UniRule"/>
</dbReference>
<keyword evidence="3 9" id="KW-0862">Zinc</keyword>
<evidence type="ECO:0000256" key="6">
    <source>
        <dbReference type="ARBA" id="ARBA00023163"/>
    </source>
</evidence>
<feature type="domain" description="Dof-type" evidence="11">
    <location>
        <begin position="81"/>
        <end position="135"/>
    </location>
</feature>
<comment type="caution">
    <text evidence="12">The sequence shown here is derived from an EMBL/GenBank/DDBJ whole genome shotgun (WGS) entry which is preliminary data.</text>
</comment>
<keyword evidence="6 9" id="KW-0804">Transcription</keyword>
<evidence type="ECO:0000313" key="12">
    <source>
        <dbReference type="EMBL" id="PHT49172.1"/>
    </source>
</evidence>
<dbReference type="EMBL" id="MLFT02000005">
    <property type="protein sequence ID" value="PHT49172.1"/>
    <property type="molecule type" value="Genomic_DNA"/>
</dbReference>
<accession>A0A2G2WVD3</accession>
<dbReference type="PANTHER" id="PTHR31992">
    <property type="entry name" value="DOF ZINC FINGER PROTEIN DOF1.4-RELATED"/>
    <property type="match status" value="1"/>
</dbReference>
<evidence type="ECO:0000256" key="2">
    <source>
        <dbReference type="ARBA" id="ARBA00022771"/>
    </source>
</evidence>
<dbReference type="GO" id="GO:0003677">
    <property type="term" value="F:DNA binding"/>
    <property type="evidence" value="ECO:0007669"/>
    <property type="project" value="UniProtKB-UniRule"/>
</dbReference>
<evidence type="ECO:0000256" key="3">
    <source>
        <dbReference type="ARBA" id="ARBA00022833"/>
    </source>
</evidence>
<evidence type="ECO:0000256" key="10">
    <source>
        <dbReference type="SAM" id="MobiDB-lite"/>
    </source>
</evidence>
<keyword evidence="13" id="KW-1185">Reference proteome</keyword>
<feature type="region of interest" description="Disordered" evidence="10">
    <location>
        <begin position="125"/>
        <end position="164"/>
    </location>
</feature>
<comment type="subcellular location">
    <subcellularLocation>
        <location evidence="8 9">Nucleus</location>
    </subcellularLocation>
</comment>
<reference evidence="12 13" key="1">
    <citation type="journal article" date="2017" name="Genome Biol.">
        <title>New reference genome sequences of hot pepper reveal the massive evolution of plant disease-resistance genes by retroduplication.</title>
        <authorList>
            <person name="Kim S."/>
            <person name="Park J."/>
            <person name="Yeom S.I."/>
            <person name="Kim Y.M."/>
            <person name="Seo E."/>
            <person name="Kim K.T."/>
            <person name="Kim M.S."/>
            <person name="Lee J.M."/>
            <person name="Cheong K."/>
            <person name="Shin H.S."/>
            <person name="Kim S.B."/>
            <person name="Han K."/>
            <person name="Lee J."/>
            <person name="Park M."/>
            <person name="Lee H.A."/>
            <person name="Lee H.Y."/>
            <person name="Lee Y."/>
            <person name="Oh S."/>
            <person name="Lee J.H."/>
            <person name="Choi E."/>
            <person name="Choi E."/>
            <person name="Lee S.E."/>
            <person name="Jeon J."/>
            <person name="Kim H."/>
            <person name="Choi G."/>
            <person name="Song H."/>
            <person name="Lee J."/>
            <person name="Lee S.C."/>
            <person name="Kwon J.K."/>
            <person name="Lee H.Y."/>
            <person name="Koo N."/>
            <person name="Hong Y."/>
            <person name="Kim R.W."/>
            <person name="Kang W.H."/>
            <person name="Huh J.H."/>
            <person name="Kang B.C."/>
            <person name="Yang T.J."/>
            <person name="Lee Y.H."/>
            <person name="Bennetzen J.L."/>
            <person name="Choi D."/>
        </authorList>
    </citation>
    <scope>NUCLEOTIDE SEQUENCE [LARGE SCALE GENOMIC DNA]</scope>
    <source>
        <strain evidence="13">cv. PBC81</strain>
    </source>
</reference>
<evidence type="ECO:0000256" key="1">
    <source>
        <dbReference type="ARBA" id="ARBA00022723"/>
    </source>
</evidence>
<gene>
    <name evidence="12" type="ORF">CQW23_13380</name>
</gene>
<protein>
    <recommendedName>
        <fullName evidence="9">Dof zinc finger protein</fullName>
    </recommendedName>
</protein>
<dbReference type="STRING" id="33114.A0A2G2WVD3"/>
<proteinExistence type="predicted"/>
<evidence type="ECO:0000256" key="7">
    <source>
        <dbReference type="ARBA" id="ARBA00023242"/>
    </source>
</evidence>
<keyword evidence="1 9" id="KW-0479">Metal-binding</keyword>
<keyword evidence="5 8" id="KW-0238">DNA-binding</keyword>
<feature type="compositionally biased region" description="Basic residues" evidence="10">
    <location>
        <begin position="132"/>
        <end position="143"/>
    </location>
</feature>
<evidence type="ECO:0000256" key="9">
    <source>
        <dbReference type="RuleBase" id="RU369094"/>
    </source>
</evidence>
<dbReference type="InterPro" id="IPR003851">
    <property type="entry name" value="Znf_Dof"/>
</dbReference>
<sequence>MAFSSIPLYLDPSNWQHEQENQQQQQLGVTNHEMNYPSELLPAVLPPPAATGGGGPAGSVRPGSMTERARLAKIPQPENALKCPRCASTNTKFCYYNNYNLSQPRHFCKTCRRYWTRGGALRNVPVGGGCRRNNKRSSKRSRSTKSPNRSDQRSRNNVPTISTSTITFPSHLPLPSTSTHLSFLNTPFHNLNDFNSTLNDMNFGEIQSHEGDGRFIDQFRLQQMQQFSFFPPLEQQPSNLYPISEFGISHDLENVKVPGYQITLLIKANLFLQKSHLARSFLMKQLFLSLPAAAANRIHSSSTCDAATRSGDRTIPSAPPFPSSYFQPPSSPPAYLSVHPSYYSVLSDENTNRCLIQ</sequence>
<dbReference type="PANTHER" id="PTHR31992:SF351">
    <property type="entry name" value="DOF ZINC FINGER PROTEIN"/>
    <property type="match status" value="1"/>
</dbReference>
<evidence type="ECO:0000313" key="13">
    <source>
        <dbReference type="Proteomes" id="UP000224567"/>
    </source>
</evidence>
<name>A0A2G2WVD3_CAPBA</name>
<evidence type="ECO:0000256" key="5">
    <source>
        <dbReference type="ARBA" id="ARBA00023125"/>
    </source>
</evidence>
<evidence type="ECO:0000256" key="8">
    <source>
        <dbReference type="PROSITE-ProRule" id="PRU00071"/>
    </source>
</evidence>